<gene>
    <name evidence="1" type="ORF">E3U55_09000</name>
</gene>
<dbReference type="EMBL" id="SOPW01000008">
    <property type="protein sequence ID" value="TFB21438.1"/>
    <property type="molecule type" value="Genomic_DNA"/>
</dbReference>
<reference evidence="1 2" key="1">
    <citation type="submission" date="2019-03" db="EMBL/GenBank/DDBJ databases">
        <authorList>
            <person name="He R.-H."/>
        </authorList>
    </citation>
    <scope>NUCLEOTIDE SEQUENCE [LARGE SCALE GENOMIC DNA]</scope>
    <source>
        <strain evidence="2">SH 714</strain>
    </source>
</reference>
<comment type="caution">
    <text evidence="1">The sequence shown here is derived from an EMBL/GenBank/DDBJ whole genome shotgun (WGS) entry which is preliminary data.</text>
</comment>
<name>A0A4Y8IMJ6_9BACI</name>
<proteinExistence type="predicted"/>
<sequence>MKKNAIVYVKGFTNEVVEANLEPIKEYCYRNGLEIVEILSDETAYNEKDLDCIRTLYNYMSSKKVTAIIFTSCYPDVSIRKYIMQLGIFPDYETLNFDYGVLESRITNCAKGEETILNQATFDTELSVDFGNLVERLSKEQNDLRFINREENARLVEESKGRKQKAFRDFIKEKRILGIVFNEGNMSTMISYLGVESFMDNTGDTDAMVYSNYHDLETVLSSNNYYKVIFDGLGNGDLGDFRDLVLLCEQYAVEVQFCFGHLSSRGNYELIEILDELTENA</sequence>
<organism evidence="1 2">
    <name type="scientific">Filobacillus milosensis</name>
    <dbReference type="NCBI Taxonomy" id="94137"/>
    <lineage>
        <taxon>Bacteria</taxon>
        <taxon>Bacillati</taxon>
        <taxon>Bacillota</taxon>
        <taxon>Bacilli</taxon>
        <taxon>Bacillales</taxon>
        <taxon>Bacillaceae</taxon>
        <taxon>Filobacillus</taxon>
    </lineage>
</organism>
<evidence type="ECO:0000313" key="1">
    <source>
        <dbReference type="EMBL" id="TFB21438.1"/>
    </source>
</evidence>
<dbReference type="RefSeq" id="WP_134340102.1">
    <property type="nucleotide sequence ID" value="NZ_SOPW01000008.1"/>
</dbReference>
<keyword evidence="2" id="KW-1185">Reference proteome</keyword>
<protein>
    <submittedName>
        <fullName evidence="1">Uncharacterized protein</fullName>
    </submittedName>
</protein>
<dbReference type="AlphaFoldDB" id="A0A4Y8IMJ6"/>
<dbReference type="Proteomes" id="UP000297975">
    <property type="component" value="Unassembled WGS sequence"/>
</dbReference>
<dbReference type="OrthoDB" id="9984691at2"/>
<accession>A0A4Y8IMJ6</accession>
<evidence type="ECO:0000313" key="2">
    <source>
        <dbReference type="Proteomes" id="UP000297975"/>
    </source>
</evidence>